<sequence>MLSVCSCTDLKCNVFDSLLLCKSREKCPLYHPV</sequence>
<name>A0A2P2PI82_RHIMU</name>
<dbReference type="AlphaFoldDB" id="A0A2P2PI82"/>
<proteinExistence type="predicted"/>
<evidence type="ECO:0000313" key="1">
    <source>
        <dbReference type="EMBL" id="MBX54426.1"/>
    </source>
</evidence>
<reference evidence="1" key="1">
    <citation type="submission" date="2018-02" db="EMBL/GenBank/DDBJ databases">
        <title>Rhizophora mucronata_Transcriptome.</title>
        <authorList>
            <person name="Meera S.P."/>
            <person name="Sreeshan A."/>
            <person name="Augustine A."/>
        </authorList>
    </citation>
    <scope>NUCLEOTIDE SEQUENCE</scope>
    <source>
        <tissue evidence="1">Leaf</tissue>
    </source>
</reference>
<protein>
    <submittedName>
        <fullName evidence="1">Uncharacterized protein</fullName>
    </submittedName>
</protein>
<accession>A0A2P2PI82</accession>
<organism evidence="1">
    <name type="scientific">Rhizophora mucronata</name>
    <name type="common">Asiatic mangrove</name>
    <dbReference type="NCBI Taxonomy" id="61149"/>
    <lineage>
        <taxon>Eukaryota</taxon>
        <taxon>Viridiplantae</taxon>
        <taxon>Streptophyta</taxon>
        <taxon>Embryophyta</taxon>
        <taxon>Tracheophyta</taxon>
        <taxon>Spermatophyta</taxon>
        <taxon>Magnoliopsida</taxon>
        <taxon>eudicotyledons</taxon>
        <taxon>Gunneridae</taxon>
        <taxon>Pentapetalae</taxon>
        <taxon>rosids</taxon>
        <taxon>fabids</taxon>
        <taxon>Malpighiales</taxon>
        <taxon>Rhizophoraceae</taxon>
        <taxon>Rhizophora</taxon>
    </lineage>
</organism>
<dbReference type="EMBL" id="GGEC01073942">
    <property type="protein sequence ID" value="MBX54426.1"/>
    <property type="molecule type" value="Transcribed_RNA"/>
</dbReference>